<evidence type="ECO:0000256" key="1">
    <source>
        <dbReference type="SAM" id="MobiDB-lite"/>
    </source>
</evidence>
<feature type="region of interest" description="Disordered" evidence="1">
    <location>
        <begin position="24"/>
        <end position="58"/>
    </location>
</feature>
<reference evidence="2 3" key="1">
    <citation type="submission" date="2019-11" db="EMBL/GenBank/DDBJ databases">
        <title>Whole genome sequence of Oryza granulata.</title>
        <authorList>
            <person name="Li W."/>
        </authorList>
    </citation>
    <scope>NUCLEOTIDE SEQUENCE [LARGE SCALE GENOMIC DNA]</scope>
    <source>
        <strain evidence="3">cv. Menghai</strain>
        <tissue evidence="2">Leaf</tissue>
    </source>
</reference>
<accession>A0A6G1FH79</accession>
<dbReference type="EMBL" id="SPHZ02000001">
    <property type="protein sequence ID" value="KAF0936155.1"/>
    <property type="molecule type" value="Genomic_DNA"/>
</dbReference>
<comment type="caution">
    <text evidence="2">The sequence shown here is derived from an EMBL/GenBank/DDBJ whole genome shotgun (WGS) entry which is preliminary data.</text>
</comment>
<feature type="non-terminal residue" evidence="2">
    <location>
        <position position="58"/>
    </location>
</feature>
<name>A0A6G1FH79_9ORYZ</name>
<evidence type="ECO:0000313" key="3">
    <source>
        <dbReference type="Proteomes" id="UP000479710"/>
    </source>
</evidence>
<organism evidence="2 3">
    <name type="scientific">Oryza meyeriana var. granulata</name>
    <dbReference type="NCBI Taxonomy" id="110450"/>
    <lineage>
        <taxon>Eukaryota</taxon>
        <taxon>Viridiplantae</taxon>
        <taxon>Streptophyta</taxon>
        <taxon>Embryophyta</taxon>
        <taxon>Tracheophyta</taxon>
        <taxon>Spermatophyta</taxon>
        <taxon>Magnoliopsida</taxon>
        <taxon>Liliopsida</taxon>
        <taxon>Poales</taxon>
        <taxon>Poaceae</taxon>
        <taxon>BOP clade</taxon>
        <taxon>Oryzoideae</taxon>
        <taxon>Oryzeae</taxon>
        <taxon>Oryzinae</taxon>
        <taxon>Oryza</taxon>
        <taxon>Oryza meyeriana</taxon>
    </lineage>
</organism>
<dbReference type="Proteomes" id="UP000479710">
    <property type="component" value="Unassembled WGS sequence"/>
</dbReference>
<proteinExistence type="predicted"/>
<gene>
    <name evidence="2" type="ORF">E2562_038964</name>
</gene>
<keyword evidence="3" id="KW-1185">Reference proteome</keyword>
<evidence type="ECO:0000313" key="2">
    <source>
        <dbReference type="EMBL" id="KAF0936155.1"/>
    </source>
</evidence>
<protein>
    <submittedName>
        <fullName evidence="2">Uncharacterized protein</fullName>
    </submittedName>
</protein>
<dbReference type="AlphaFoldDB" id="A0A6G1FH79"/>
<sequence length="58" mass="6300">MPDGRGEKPLRRPPSVEVAVGLCHRPPQAHVPGLDRSTPPVPRRLQKEASSGCRGRLP</sequence>